<evidence type="ECO:0000256" key="2">
    <source>
        <dbReference type="SAM" id="SignalP"/>
    </source>
</evidence>
<comment type="caution">
    <text evidence="3">The sequence shown here is derived from an EMBL/GenBank/DDBJ whole genome shotgun (WGS) entry which is preliminary data.</text>
</comment>
<feature type="compositionally biased region" description="Acidic residues" evidence="1">
    <location>
        <begin position="103"/>
        <end position="122"/>
    </location>
</feature>
<name>A0A9D3ZVE2_9ROSI</name>
<feature type="chain" id="PRO_5038789682" evidence="2">
    <location>
        <begin position="18"/>
        <end position="122"/>
    </location>
</feature>
<keyword evidence="2" id="KW-0732">Signal</keyword>
<organism evidence="3 4">
    <name type="scientific">Gossypium stocksii</name>
    <dbReference type="NCBI Taxonomy" id="47602"/>
    <lineage>
        <taxon>Eukaryota</taxon>
        <taxon>Viridiplantae</taxon>
        <taxon>Streptophyta</taxon>
        <taxon>Embryophyta</taxon>
        <taxon>Tracheophyta</taxon>
        <taxon>Spermatophyta</taxon>
        <taxon>Magnoliopsida</taxon>
        <taxon>eudicotyledons</taxon>
        <taxon>Gunneridae</taxon>
        <taxon>Pentapetalae</taxon>
        <taxon>rosids</taxon>
        <taxon>malvids</taxon>
        <taxon>Malvales</taxon>
        <taxon>Malvaceae</taxon>
        <taxon>Malvoideae</taxon>
        <taxon>Gossypium</taxon>
    </lineage>
</organism>
<feature type="signal peptide" evidence="2">
    <location>
        <begin position="1"/>
        <end position="17"/>
    </location>
</feature>
<reference evidence="3 4" key="1">
    <citation type="journal article" date="2021" name="Plant Biotechnol. J.">
        <title>Multi-omics assisted identification of the key and species-specific regulatory components of drought-tolerant mechanisms in Gossypium stocksii.</title>
        <authorList>
            <person name="Yu D."/>
            <person name="Ke L."/>
            <person name="Zhang D."/>
            <person name="Wu Y."/>
            <person name="Sun Y."/>
            <person name="Mei J."/>
            <person name="Sun J."/>
            <person name="Sun Y."/>
        </authorList>
    </citation>
    <scope>NUCLEOTIDE SEQUENCE [LARGE SCALE GENOMIC DNA]</scope>
    <source>
        <strain evidence="4">cv. E1</strain>
        <tissue evidence="3">Leaf</tissue>
    </source>
</reference>
<dbReference type="EMBL" id="JAIQCV010000009">
    <property type="protein sequence ID" value="KAH1066772.1"/>
    <property type="molecule type" value="Genomic_DNA"/>
</dbReference>
<evidence type="ECO:0000313" key="3">
    <source>
        <dbReference type="EMBL" id="KAH1066772.1"/>
    </source>
</evidence>
<feature type="region of interest" description="Disordered" evidence="1">
    <location>
        <begin position="95"/>
        <end position="122"/>
    </location>
</feature>
<proteinExistence type="predicted"/>
<keyword evidence="4" id="KW-1185">Reference proteome</keyword>
<gene>
    <name evidence="3" type="ORF">J1N35_031759</name>
</gene>
<dbReference type="Proteomes" id="UP000828251">
    <property type="component" value="Unassembled WGS sequence"/>
</dbReference>
<protein>
    <submittedName>
        <fullName evidence="3">Uncharacterized protein</fullName>
    </submittedName>
</protein>
<accession>A0A9D3ZVE2</accession>
<evidence type="ECO:0000313" key="4">
    <source>
        <dbReference type="Proteomes" id="UP000828251"/>
    </source>
</evidence>
<dbReference type="OrthoDB" id="1044997at2759"/>
<dbReference type="AlphaFoldDB" id="A0A9D3ZVE2"/>
<sequence>MSLNGWFWLLWLRIVFCVVCLEENDAFCKLMSIDMMKLVKYIIPNIFNKSFCAKLKQNLQLPLMAREQSCMMEPWIEALPPSLIDLPLRPSNTPKLETIREEQAEEEYDDDEDEDDELMKSD</sequence>
<evidence type="ECO:0000256" key="1">
    <source>
        <dbReference type="SAM" id="MobiDB-lite"/>
    </source>
</evidence>